<dbReference type="EMBL" id="JADKMA010000355">
    <property type="protein sequence ID" value="MBO8196595.1"/>
    <property type="molecule type" value="Genomic_DNA"/>
</dbReference>
<evidence type="ECO:0000313" key="1">
    <source>
        <dbReference type="EMBL" id="MBO8196595.1"/>
    </source>
</evidence>
<name>A0ABS3XMG5_9ACTN</name>
<reference evidence="1 2" key="1">
    <citation type="submission" date="2020-11" db="EMBL/GenBank/DDBJ databases">
        <title>Streptomyces spirodelae sp. nov., isolated from duckweed.</title>
        <authorList>
            <person name="Saimee Y."/>
            <person name="Duangmal K."/>
        </authorList>
    </citation>
    <scope>NUCLEOTIDE SEQUENCE [LARGE SCALE GENOMIC DNA]</scope>
    <source>
        <strain evidence="1 2">S16-07</strain>
    </source>
</reference>
<keyword evidence="2" id="KW-1185">Reference proteome</keyword>
<dbReference type="Proteomes" id="UP001519064">
    <property type="component" value="Unassembled WGS sequence"/>
</dbReference>
<accession>A0ABS3XMG5</accession>
<evidence type="ECO:0000313" key="2">
    <source>
        <dbReference type="Proteomes" id="UP001519064"/>
    </source>
</evidence>
<protein>
    <submittedName>
        <fullName evidence="1">D-2-hydroxyacid dehydrogenase</fullName>
    </submittedName>
</protein>
<feature type="non-terminal residue" evidence="1">
    <location>
        <position position="1"/>
    </location>
</feature>
<gene>
    <name evidence="1" type="ORF">ITI46_33940</name>
</gene>
<sequence>TTLTSHSAGPTTATDITADFHTAWHTLHTGELPSLTVHTATGY</sequence>
<proteinExistence type="predicted"/>
<organism evidence="1 2">
    <name type="scientific">Streptomyces oryzae</name>
    <dbReference type="NCBI Taxonomy" id="1434886"/>
    <lineage>
        <taxon>Bacteria</taxon>
        <taxon>Bacillati</taxon>
        <taxon>Actinomycetota</taxon>
        <taxon>Actinomycetes</taxon>
        <taxon>Kitasatosporales</taxon>
        <taxon>Streptomycetaceae</taxon>
        <taxon>Streptomyces</taxon>
    </lineage>
</organism>
<comment type="caution">
    <text evidence="1">The sequence shown here is derived from an EMBL/GenBank/DDBJ whole genome shotgun (WGS) entry which is preliminary data.</text>
</comment>